<dbReference type="Gene3D" id="1.25.40.20">
    <property type="entry name" value="Ankyrin repeat-containing domain"/>
    <property type="match status" value="1"/>
</dbReference>
<dbReference type="InterPro" id="IPR036305">
    <property type="entry name" value="RGS_sf"/>
</dbReference>
<dbReference type="EMBL" id="CAADRA010000300">
    <property type="protein sequence ID" value="VFT79679.1"/>
    <property type="molecule type" value="Genomic_DNA"/>
</dbReference>
<feature type="domain" description="RGS" evidence="2">
    <location>
        <begin position="2146"/>
        <end position="2239"/>
    </location>
</feature>
<reference evidence="4 5" key="1">
    <citation type="submission" date="2019-03" db="EMBL/GenBank/DDBJ databases">
        <authorList>
            <person name="Gaulin E."/>
            <person name="Dumas B."/>
        </authorList>
    </citation>
    <scope>NUCLEOTIDE SEQUENCE [LARGE SCALE GENOMIC DNA]</scope>
    <source>
        <strain evidence="4">CBS 568.67</strain>
    </source>
</reference>
<feature type="compositionally biased region" description="Acidic residues" evidence="1">
    <location>
        <begin position="1749"/>
        <end position="1758"/>
    </location>
</feature>
<gene>
    <name evidence="4" type="primary">Aste57867_2480</name>
    <name evidence="3" type="ORF">As57867_002474</name>
    <name evidence="4" type="ORF">ASTE57867_2480</name>
</gene>
<sequence>MDRPGIPAAGADEDDAAASSVASDHSYDDNNDDDGPMSQPEPPENLIKTVAFKLPTPVNQKAQTRVRQKRTRAQVQKILGWYPPDKVTSMVEAEQAAIDAVKRARAEQRANERLELERIQRRPKRAAHTTIDDNNDDRRTPLSRTPTRSPSIVGPVVLTDATRLQALAQEAAAIEAKIAVLEQLSTPSSASTVDYTISTAFNFAPPSTQQNLMTVSTLLSPGLGDRAVHVTRVLSHSLAELYRQVGAVAVNDDGFADQREREQFLDQHRYNVRAGPSATCIQAVWRMHRSHAVYSRWRRTKRKKQRVIWDKWRMMHKIDTNVRMRLCRTAFHEWAEEVECNIRLRLVELRLLQHSSTLHKLPAIVKNLFVTKMRDDEWLDGPQSLARRQEAHAMSSRVHFVDQAYADVEDRSGDRACNRIYELRVEMTRARQAIARKFVQTTFLQWKAVHEAHQRVVVNAEMSLRRAMRMAFMKRPPWAGERVLVVFHMWHRLTVFKRHKEHCLEVPIFPMPLAQWDHWLRDYRNKQIRILEAQAKGPMAWMRRYFYLLVRYFHQRQAKHRDVAKAKRHYTRRMLAGLFDSWRLDTLAHLETRKRMKQVFQAWRFYTLQKQHCRPQKQKVAMRTKIDRTNRSWEAWKEAMARREMAHLDRLSKLLQPQVYPRLCQILFFWADVASQRIKQTVFMRWKSSHYQRKNFAKLWCTSKAVCGRALVRAIFDAWRQAYRPKEKRDASDPSILLAADPTVIADAIEKAFPFMHANDHRVEVDPYTLHAFHSSVRDGHVSTMESMMERNPLLVHGREPVYGNTALHVAVNRSEKKEGWFHQREILASLMTQGATPFATNNRGTSVLVATSDLHMRHYMLAAGYGFNASNAPARIDLVHANTRPIWHVIVLMRVQVALGTRCLGDARVGTWHSFVPRAVFPDALLPPSRPPFLYVMANKLLQHKRVDAVEQRVRRMVEQSRTDTSHMLEHDRRVVRDRCMYDWVVAPLASAKTTAAASPRGDNTDVPSFHAAHYFGKDVMDNLETHLATDFVHHLLAKPGVRVKPVEDEVKALDMMLASTETQLLQLGRRAARKKSLHGGGGLLDDAPADKMFHSIEEEITYVQHQRTWTDLRIAVKMIDPNGQLPSDDDARWIAKLQPLLPSESDVLAKLDDMVTFEENLLMAAQKSVDDAVTDVKEHQDQYNVLLDVYKGDETEGGLYTKLVMLRLELDESKVAWQAADKKCRKRHAKLELLLMVQTLYAGPIDEQRTFTKAEYESLSTLLHLPRYSYDELATLREQLEERFRDLDRESLEAPAAANALRAERKSFRAMAKTLLVQHQVLCFMRRSSHAFIELKQLKAESWDDSLDTAYFDETAASMARRDSISMDATTVSTAVRTGLHQQIKPDVKALAPEVSSALTHAYRKSIRLLFESERQLIAHEMEARTIVEKQSQELFVEINPLTGNVDGPPQGLDLVLLSTRTPQRTATAQDVSRMNLTRRSTLIVAPSTPQDAVADGDAPTNRKREELLRAISRGQVPSVSTRDDDDDDAKAEQEASAVAEAAQAAKSLRRSIWGTKFEFANFAALAEPSEVSPEPCALVTPRSGILSARGVNVPQSARGGPMAMWKADGYAASESATVLAFAQNKISEKQVSTTKRSPTNKPSAYDIATATVDMISNSSGGMISSPTNKSPARSPLRTRHSIDEGPVPYAPDRAMPTHTRRRRATIAVSTDGGAELMSQLQSPDGDDSVGGTREDAPASDPPSMIDAEDPPSNDTMDEVVAQVDEAQPHHDEPPVPSTNYYVTSSVVAPTVDVVLPFVETASTPTTTPSSLGLPPDTPYDDVDGLLENFTIFSQTLLQQYAGDPPLTLSPMPRLVHESPTTSPRVSSKSVAVPVRSFVIRQDDDPVIVRPPKKKHRYPKRAPAKHLPAILDTSTLMLDGASVLRPSQSLPTLPPTSIKPPRFIPPYEDQPPSSLGGTCSNQSQHLSDEDDVVHLARVELQLYQHMPKKQTAERGHLSTKHVTKVEARPFHAQYESPHVLQVEPEPMGLLGVGLQREQSQSTPTLPVIKAGVQGGRLNKQQRNVVWQAFAEKPMPDVVKQAYAAIYPHAYDLGPNGSTNNMCSSSVAVANDDAAPQTTTASLVTGLHVRKKTPPVHPHAKSKEVRFWQAVEGFKSIQDDAIKGAAFQLPPAKLRRQRRGAEIFDEFLAATSKHNLAWLDHDHHHVVASIAAQVAASDGGVHATLFDDAQKLVELRMKKRRAAQH</sequence>
<dbReference type="SUPFAM" id="SSF48097">
    <property type="entry name" value="Regulator of G-protein signaling, RGS"/>
    <property type="match status" value="1"/>
</dbReference>
<evidence type="ECO:0000313" key="3">
    <source>
        <dbReference type="EMBL" id="KAF0717135.1"/>
    </source>
</evidence>
<dbReference type="Gene3D" id="1.10.167.10">
    <property type="entry name" value="Regulator of G-protein Signalling 4, domain 2"/>
    <property type="match status" value="1"/>
</dbReference>
<dbReference type="InterPro" id="IPR016137">
    <property type="entry name" value="RGS"/>
</dbReference>
<dbReference type="Pfam" id="PF00615">
    <property type="entry name" value="RGS"/>
    <property type="match status" value="1"/>
</dbReference>
<evidence type="ECO:0000313" key="4">
    <source>
        <dbReference type="EMBL" id="VFT79679.1"/>
    </source>
</evidence>
<dbReference type="Proteomes" id="UP000332933">
    <property type="component" value="Unassembled WGS sequence"/>
</dbReference>
<feature type="region of interest" description="Disordered" evidence="1">
    <location>
        <begin position="1"/>
        <end position="45"/>
    </location>
</feature>
<evidence type="ECO:0000313" key="5">
    <source>
        <dbReference type="Proteomes" id="UP000332933"/>
    </source>
</evidence>
<keyword evidence="5" id="KW-1185">Reference proteome</keyword>
<accession>A0A485K8R9</accession>
<dbReference type="InterPro" id="IPR044926">
    <property type="entry name" value="RGS_subdomain_2"/>
</dbReference>
<dbReference type="OrthoDB" id="73967at2759"/>
<feature type="compositionally biased region" description="Low complexity" evidence="1">
    <location>
        <begin position="142"/>
        <end position="151"/>
    </location>
</feature>
<reference evidence="3" key="2">
    <citation type="submission" date="2019-06" db="EMBL/GenBank/DDBJ databases">
        <title>Genomics analysis of Aphanomyces spp. identifies a new class of oomycete effector associated with host adaptation.</title>
        <authorList>
            <person name="Gaulin E."/>
        </authorList>
    </citation>
    <scope>NUCLEOTIDE SEQUENCE</scope>
    <source>
        <strain evidence="3">CBS 578.67</strain>
    </source>
</reference>
<evidence type="ECO:0000259" key="2">
    <source>
        <dbReference type="PROSITE" id="PS50132"/>
    </source>
</evidence>
<dbReference type="PROSITE" id="PS50132">
    <property type="entry name" value="RGS"/>
    <property type="match status" value="1"/>
</dbReference>
<feature type="region of interest" description="Disordered" evidence="1">
    <location>
        <begin position="1515"/>
        <end position="1536"/>
    </location>
</feature>
<dbReference type="InterPro" id="IPR036770">
    <property type="entry name" value="Ankyrin_rpt-contain_sf"/>
</dbReference>
<organism evidence="4 5">
    <name type="scientific">Aphanomyces stellatus</name>
    <dbReference type="NCBI Taxonomy" id="120398"/>
    <lineage>
        <taxon>Eukaryota</taxon>
        <taxon>Sar</taxon>
        <taxon>Stramenopiles</taxon>
        <taxon>Oomycota</taxon>
        <taxon>Saprolegniomycetes</taxon>
        <taxon>Saprolegniales</taxon>
        <taxon>Verrucalvaceae</taxon>
        <taxon>Aphanomyces</taxon>
    </lineage>
</organism>
<feature type="compositionally biased region" description="Polar residues" evidence="1">
    <location>
        <begin position="1953"/>
        <end position="1967"/>
    </location>
</feature>
<proteinExistence type="predicted"/>
<name>A0A485K8R9_9STRA</name>
<dbReference type="EMBL" id="VJMH01000300">
    <property type="protein sequence ID" value="KAF0717135.1"/>
    <property type="molecule type" value="Genomic_DNA"/>
</dbReference>
<evidence type="ECO:0000256" key="1">
    <source>
        <dbReference type="SAM" id="MobiDB-lite"/>
    </source>
</evidence>
<feature type="region of interest" description="Disordered" evidence="1">
    <location>
        <begin position="1661"/>
        <end position="1758"/>
    </location>
</feature>
<protein>
    <submittedName>
        <fullName evidence="4">Aste57867_2480 protein</fullName>
    </submittedName>
</protein>
<feature type="region of interest" description="Disordered" evidence="1">
    <location>
        <begin position="1949"/>
        <end position="1969"/>
    </location>
</feature>
<feature type="region of interest" description="Disordered" evidence="1">
    <location>
        <begin position="114"/>
        <end position="153"/>
    </location>
</feature>